<reference evidence="12" key="1">
    <citation type="submission" date="2016-02" db="EMBL/GenBank/DDBJ databases">
        <authorList>
            <person name="Rodrigo-Torres Lidia"/>
            <person name="Arahal R.David."/>
        </authorList>
    </citation>
    <scope>NUCLEOTIDE SEQUENCE [LARGE SCALE GENOMIC DNA]</scope>
    <source>
        <strain evidence="12">CECT 8713</strain>
    </source>
</reference>
<keyword evidence="4 11" id="KW-0378">Hydrolase</keyword>
<keyword evidence="12" id="KW-1185">Reference proteome</keyword>
<dbReference type="Pfam" id="PF20944">
    <property type="entry name" value="StcE_b-sandwich"/>
    <property type="match status" value="2"/>
</dbReference>
<evidence type="ECO:0000256" key="5">
    <source>
        <dbReference type="ARBA" id="ARBA00022833"/>
    </source>
</evidence>
<keyword evidence="9" id="KW-0732">Signal</keyword>
<dbReference type="OrthoDB" id="6229465at2"/>
<evidence type="ECO:0000259" key="10">
    <source>
        <dbReference type="PROSITE" id="PS51694"/>
    </source>
</evidence>
<dbReference type="GO" id="GO:0006508">
    <property type="term" value="P:proteolysis"/>
    <property type="evidence" value="ECO:0007669"/>
    <property type="project" value="UniProtKB-KW"/>
</dbReference>
<dbReference type="GO" id="GO:0046872">
    <property type="term" value="F:metal ion binding"/>
    <property type="evidence" value="ECO:0007669"/>
    <property type="project" value="UniProtKB-KW"/>
</dbReference>
<gene>
    <name evidence="11" type="primary">stcE</name>
    <name evidence="11" type="ORF">GMA8713_00333</name>
</gene>
<dbReference type="Gene3D" id="2.10.10.20">
    <property type="entry name" value="Carbohydrate-binding module superfamily 5/12"/>
    <property type="match status" value="1"/>
</dbReference>
<dbReference type="GO" id="GO:0004222">
    <property type="term" value="F:metalloendopeptidase activity"/>
    <property type="evidence" value="ECO:0007669"/>
    <property type="project" value="InterPro"/>
</dbReference>
<dbReference type="InterPro" id="IPR013783">
    <property type="entry name" value="Ig-like_fold"/>
</dbReference>
<dbReference type="Gene3D" id="2.60.40.10">
    <property type="entry name" value="Immunoglobulins"/>
    <property type="match status" value="1"/>
</dbReference>
<evidence type="ECO:0000256" key="8">
    <source>
        <dbReference type="SAM" id="MobiDB-lite"/>
    </source>
</evidence>
<evidence type="ECO:0000256" key="3">
    <source>
        <dbReference type="ARBA" id="ARBA00022723"/>
    </source>
</evidence>
<dbReference type="AlphaFoldDB" id="A0A128ETE6"/>
<evidence type="ECO:0000313" key="12">
    <source>
        <dbReference type="Proteomes" id="UP000073601"/>
    </source>
</evidence>
<dbReference type="InterPro" id="IPR036573">
    <property type="entry name" value="CBM_sf_5/12"/>
</dbReference>
<dbReference type="InterPro" id="IPR003610">
    <property type="entry name" value="CBM5/12"/>
</dbReference>
<comment type="cofactor">
    <cofactor evidence="1">
        <name>Zn(2+)</name>
        <dbReference type="ChEBI" id="CHEBI:29105"/>
    </cofactor>
</comment>
<dbReference type="Proteomes" id="UP000073601">
    <property type="component" value="Unassembled WGS sequence"/>
</dbReference>
<evidence type="ECO:0000256" key="4">
    <source>
        <dbReference type="ARBA" id="ARBA00022801"/>
    </source>
</evidence>
<dbReference type="SMART" id="SM00495">
    <property type="entry name" value="ChtBD3"/>
    <property type="match status" value="2"/>
</dbReference>
<dbReference type="Pfam" id="PF12561">
    <property type="entry name" value="TagA"/>
    <property type="match status" value="1"/>
</dbReference>
<dbReference type="PROSITE" id="PS51694">
    <property type="entry name" value="PEPTIDASE_M66"/>
    <property type="match status" value="1"/>
</dbReference>
<evidence type="ECO:0000256" key="7">
    <source>
        <dbReference type="PROSITE-ProRule" id="PRU01031"/>
    </source>
</evidence>
<proteinExistence type="predicted"/>
<feature type="chain" id="PRO_5007281665" evidence="9">
    <location>
        <begin position="25"/>
        <end position="1028"/>
    </location>
</feature>
<dbReference type="CDD" id="cd12215">
    <property type="entry name" value="ChiC_BD"/>
    <property type="match status" value="1"/>
</dbReference>
<evidence type="ECO:0000256" key="2">
    <source>
        <dbReference type="ARBA" id="ARBA00022670"/>
    </source>
</evidence>
<dbReference type="Pfam" id="PF16403">
    <property type="entry name" value="Bact_surface_Ig-like"/>
    <property type="match status" value="1"/>
</dbReference>
<dbReference type="InterPro" id="IPR032179">
    <property type="entry name" value="Cry22Aa_Ig-like"/>
</dbReference>
<dbReference type="PROSITE" id="PS51257">
    <property type="entry name" value="PROKAR_LIPOPROTEIN"/>
    <property type="match status" value="1"/>
</dbReference>
<feature type="domain" description="Peptidase M66" evidence="10">
    <location>
        <begin position="286"/>
        <end position="552"/>
    </location>
</feature>
<organism evidence="11 12">
    <name type="scientific">Grimontia marina</name>
    <dbReference type="NCBI Taxonomy" id="646534"/>
    <lineage>
        <taxon>Bacteria</taxon>
        <taxon>Pseudomonadati</taxon>
        <taxon>Pseudomonadota</taxon>
        <taxon>Gammaproteobacteria</taxon>
        <taxon>Vibrionales</taxon>
        <taxon>Vibrionaceae</taxon>
        <taxon>Grimontia</taxon>
    </lineage>
</organism>
<feature type="compositionally biased region" description="Pro residues" evidence="8">
    <location>
        <begin position="948"/>
        <end position="968"/>
    </location>
</feature>
<evidence type="ECO:0000256" key="9">
    <source>
        <dbReference type="SAM" id="SignalP"/>
    </source>
</evidence>
<dbReference type="GO" id="GO:0030246">
    <property type="term" value="F:carbohydrate binding"/>
    <property type="evidence" value="ECO:0007669"/>
    <property type="project" value="InterPro"/>
</dbReference>
<dbReference type="PANTHER" id="PTHR39540">
    <property type="match status" value="1"/>
</dbReference>
<dbReference type="Gene3D" id="2.60.120.1230">
    <property type="match status" value="2"/>
</dbReference>
<dbReference type="InterPro" id="IPR019503">
    <property type="entry name" value="Peptidase_M66_dom"/>
</dbReference>
<dbReference type="SUPFAM" id="SSF51055">
    <property type="entry name" value="Carbohydrate binding domain"/>
    <property type="match status" value="1"/>
</dbReference>
<evidence type="ECO:0000313" key="11">
    <source>
        <dbReference type="EMBL" id="CZF77849.1"/>
    </source>
</evidence>
<name>A0A128ETE6_9GAMM</name>
<dbReference type="RefSeq" id="WP_062705129.1">
    <property type="nucleotide sequence ID" value="NZ_CAWRCI010000002.1"/>
</dbReference>
<dbReference type="Pfam" id="PF02839">
    <property type="entry name" value="CBM_5_12"/>
    <property type="match status" value="1"/>
</dbReference>
<keyword evidence="6 11" id="KW-0482">Metalloprotease</keyword>
<dbReference type="GO" id="GO:0005576">
    <property type="term" value="C:extracellular region"/>
    <property type="evidence" value="ECO:0007669"/>
    <property type="project" value="InterPro"/>
</dbReference>
<feature type="region of interest" description="Disordered" evidence="8">
    <location>
        <begin position="925"/>
        <end position="977"/>
    </location>
</feature>
<accession>A0A128ETE6</accession>
<dbReference type="EMBL" id="FIZY01000002">
    <property type="protein sequence ID" value="CZF77849.1"/>
    <property type="molecule type" value="Genomic_DNA"/>
</dbReference>
<dbReference type="Pfam" id="PF10462">
    <property type="entry name" value="Peptidase_M66"/>
    <property type="match status" value="1"/>
</dbReference>
<dbReference type="EC" id="3.4.24.-" evidence="11"/>
<keyword evidence="2 11" id="KW-0645">Protease</keyword>
<keyword evidence="3" id="KW-0479">Metal-binding</keyword>
<evidence type="ECO:0000256" key="6">
    <source>
        <dbReference type="ARBA" id="ARBA00023049"/>
    </source>
</evidence>
<comment type="caution">
    <text evidence="7">Lacks conserved residue(s) required for the propagation of feature annotation.</text>
</comment>
<protein>
    <submittedName>
        <fullName evidence="11">Metalloprotease StcE</fullName>
        <ecNumber evidence="11">3.4.24.-</ecNumber>
    </submittedName>
</protein>
<dbReference type="InterPro" id="IPR022218">
    <property type="entry name" value="TagA_dom"/>
</dbReference>
<keyword evidence="5" id="KW-0862">Zinc</keyword>
<sequence length="1028" mass="111900">MIKKQLACLIPALLAGASCSTAFASTPSSQTVYFNQKSLPSDTQGSLAASVSMAQSVIMPTLHGIEGDRQPHLVALRKALLIVEPHATGALQNSDIAVVVKNSQGEEVHRTTLLPPSAQPKPTGQIDIDIDIVVPETYAHRISSQQAIDAIAYESGKDAFKALLTEHDTLEIATSNGNFAYDFMLPEGAELDGKIVTFSSQAGYNSRIHYTHGSDTLSNGNRFTYNNVGGKWFAQSDADYGKLAYSDNAYTAVLPAEVIEPGFSLTFSNGHQEGVVEGIKVGANTTLILNAIDVGLLTPPRGEFRFMTDENLHRDYFQSVQISKLIVNPYAPIHLEEIMLPDGRLLVDVDPSKADAYGSDSHYRIARELISAGINSANYGVNSHDVMNGSQWNISAPYHAAQVTVNNSRGNYSDGIINHGLLGSYAGVASVVSSTGNEFSHEVGHEFGAGTHAEAHYLGGFKGSVHNSSTNINSTWGWDLFENRFLPNLSKARTNGSSCYEGECAEPFNGHSFGWGTMAGGWPLHPAGNEYTLHTPYELNVFQHFMEGKASFDPASPTGFSKWDAESQTMQPWDNSVKDDLAFNIVTISDNNTLNEFGAESRKFHELFENADAVRINTGNGYWARDFYLPTDQSFEGKVVVFRSSAGYNSHIHLNGSSQLLVNGTQYAYRFEAGLWAEVEKDIIDKTVPRIPEKQGVAVTTLVGYYDPSNTLPSYIYPALHGAHGAVYADNFTASSCQLDVLTQQGGTQRFNLHNRRFKEGLMNRFHVNVKTALNPYRAELYCNDKLLADIAINAPTVELKAGIVTTELGEAPTLSGVTDVTLQQGDSFDALQGVSAFDKEDGDITANIRVSGDIETQTPGDYLLSYKVTDSEGQTASATRTITVEASATCIASWEKNRVYVGGDKVSHHGVVWLAAWWTKGEEPGNTGEWGVWKQTDDKSCGCTNPEPNPEPTPEPDPEVTPPPPGEYPNYTPGAAYQEGAIVKGQDGKLYQCKPWPNSGWCSNPSYAPGKTPFWQDAWNLLKSYQS</sequence>
<feature type="signal peptide" evidence="9">
    <location>
        <begin position="1"/>
        <end position="24"/>
    </location>
</feature>
<dbReference type="PANTHER" id="PTHR39540:SF1">
    <property type="entry name" value="DICTOMALLEIN-1-RELATED"/>
    <property type="match status" value="1"/>
</dbReference>
<evidence type="ECO:0000256" key="1">
    <source>
        <dbReference type="ARBA" id="ARBA00001947"/>
    </source>
</evidence>
<dbReference type="GO" id="GO:0004553">
    <property type="term" value="F:hydrolase activity, hydrolyzing O-glycosyl compounds"/>
    <property type="evidence" value="ECO:0007669"/>
    <property type="project" value="InterPro"/>
</dbReference>
<dbReference type="GO" id="GO:0005975">
    <property type="term" value="P:carbohydrate metabolic process"/>
    <property type="evidence" value="ECO:0007669"/>
    <property type="project" value="InterPro"/>
</dbReference>
<dbReference type="InterPro" id="IPR051256">
    <property type="entry name" value="Dictomallein"/>
</dbReference>
<dbReference type="InterPro" id="IPR048990">
    <property type="entry name" value="StcE_b-sandwich"/>
</dbReference>